<comment type="caution">
    <text evidence="2">The sequence shown here is derived from an EMBL/GenBank/DDBJ whole genome shotgun (WGS) entry which is preliminary data.</text>
</comment>
<dbReference type="Proteomes" id="UP001054945">
    <property type="component" value="Unassembled WGS sequence"/>
</dbReference>
<gene>
    <name evidence="2" type="ORF">CEXT_12761</name>
</gene>
<dbReference type="AlphaFoldDB" id="A0AAV4YAM3"/>
<proteinExistence type="predicted"/>
<evidence type="ECO:0000313" key="3">
    <source>
        <dbReference type="Proteomes" id="UP001054945"/>
    </source>
</evidence>
<protein>
    <submittedName>
        <fullName evidence="2">Uncharacterized protein</fullName>
    </submittedName>
</protein>
<evidence type="ECO:0000313" key="2">
    <source>
        <dbReference type="EMBL" id="GIZ03036.1"/>
    </source>
</evidence>
<dbReference type="EMBL" id="BPLR01001542">
    <property type="protein sequence ID" value="GIZ03036.1"/>
    <property type="molecule type" value="Genomic_DNA"/>
</dbReference>
<accession>A0AAV4YAM3</accession>
<feature type="region of interest" description="Disordered" evidence="1">
    <location>
        <begin position="81"/>
        <end position="101"/>
    </location>
</feature>
<organism evidence="2 3">
    <name type="scientific">Caerostris extrusa</name>
    <name type="common">Bark spider</name>
    <name type="synonym">Caerostris bankana</name>
    <dbReference type="NCBI Taxonomy" id="172846"/>
    <lineage>
        <taxon>Eukaryota</taxon>
        <taxon>Metazoa</taxon>
        <taxon>Ecdysozoa</taxon>
        <taxon>Arthropoda</taxon>
        <taxon>Chelicerata</taxon>
        <taxon>Arachnida</taxon>
        <taxon>Araneae</taxon>
        <taxon>Araneomorphae</taxon>
        <taxon>Entelegynae</taxon>
        <taxon>Araneoidea</taxon>
        <taxon>Araneidae</taxon>
        <taxon>Caerostris</taxon>
    </lineage>
</organism>
<sequence>MKRNVKDSQGMDFYSTLSSIIDPSTDSPNASSTSGYQTSVLSTLGSFFKNIEIYDQLKEINLNTHSPSDSDKQRSLQRFNLKRNNIDSQDKTAEQYSPYFFPRNSGNRNRRIEAIQLRIKFLMPNL</sequence>
<reference evidence="2 3" key="1">
    <citation type="submission" date="2021-06" db="EMBL/GenBank/DDBJ databases">
        <title>Caerostris extrusa draft genome.</title>
        <authorList>
            <person name="Kono N."/>
            <person name="Arakawa K."/>
        </authorList>
    </citation>
    <scope>NUCLEOTIDE SEQUENCE [LARGE SCALE GENOMIC DNA]</scope>
</reference>
<evidence type="ECO:0000256" key="1">
    <source>
        <dbReference type="SAM" id="MobiDB-lite"/>
    </source>
</evidence>
<keyword evidence="3" id="KW-1185">Reference proteome</keyword>
<name>A0AAV4YAM3_CAEEX</name>
<feature type="compositionally biased region" description="Basic and acidic residues" evidence="1">
    <location>
        <begin position="84"/>
        <end position="93"/>
    </location>
</feature>